<dbReference type="PANTHER" id="PTHR43819:SF1">
    <property type="entry name" value="ARCHAEAL-TYPE GLUTAMATE SYNTHASE [NADPH]"/>
    <property type="match status" value="1"/>
</dbReference>
<reference evidence="4 5" key="1">
    <citation type="submission" date="2019-02" db="EMBL/GenBank/DDBJ databases">
        <title>Deep-cultivation of Planctomycetes and their phenomic and genomic characterization uncovers novel biology.</title>
        <authorList>
            <person name="Wiegand S."/>
            <person name="Jogler M."/>
            <person name="Boedeker C."/>
            <person name="Pinto D."/>
            <person name="Vollmers J."/>
            <person name="Rivas-Marin E."/>
            <person name="Kohn T."/>
            <person name="Peeters S.H."/>
            <person name="Heuer A."/>
            <person name="Rast P."/>
            <person name="Oberbeckmann S."/>
            <person name="Bunk B."/>
            <person name="Jeske O."/>
            <person name="Meyerdierks A."/>
            <person name="Storesund J.E."/>
            <person name="Kallscheuer N."/>
            <person name="Luecker S."/>
            <person name="Lage O.M."/>
            <person name="Pohl T."/>
            <person name="Merkel B.J."/>
            <person name="Hornburger P."/>
            <person name="Mueller R.-W."/>
            <person name="Bruemmer F."/>
            <person name="Labrenz M."/>
            <person name="Spormann A.M."/>
            <person name="Op den Camp H."/>
            <person name="Overmann J."/>
            <person name="Amann R."/>
            <person name="Jetten M.S.M."/>
            <person name="Mascher T."/>
            <person name="Medema M.H."/>
            <person name="Devos D.P."/>
            <person name="Kaster A.-K."/>
            <person name="Ovreas L."/>
            <person name="Rohde M."/>
            <person name="Galperin M.Y."/>
            <person name="Jogler C."/>
        </authorList>
    </citation>
    <scope>NUCLEOTIDE SEQUENCE [LARGE SCALE GENOMIC DNA]</scope>
    <source>
        <strain evidence="4 5">Mal48</strain>
    </source>
</reference>
<dbReference type="OrthoDB" id="9758182at2"/>
<gene>
    <name evidence="4" type="primary">gltA_2</name>
    <name evidence="4" type="ORF">Mal48_09290</name>
</gene>
<dbReference type="EC" id="1.4.1.13" evidence="4"/>
<protein>
    <submittedName>
        <fullName evidence="4">Glutamate synthase [NADPH] large chain</fullName>
        <ecNumber evidence="4">1.4.1.13</ecNumber>
    </submittedName>
</protein>
<proteinExistence type="inferred from homology"/>
<sequence length="530" mass="58906">MPKALSVDLIRLARFANTTLLFLPVLFFAAGYYISFYFHFLTVASLFLLLVNFSYRHVQKDHTLLRNFGVLGQVRYLIESLGPEFRQYLFLNDREERPFNRTERSEVYRKAKNVDSSDSFGTLLDYGATEIKLRHSMFPTRKEGVRPFRVTFGNRRGVTRPYTLKSPMLVSAMSYGSLGQNAIRAIARGAARAGIPMNTGEGGYPKYHLMEGADIIFQIGTAKFGVRNFDGDLNETALRELANHEQIRMIEIKFSQGAKPGKGGLLPAEKITPEIAKLRGVPMGEDVVSPPYQKECHDVPSTVAFITRIQDLVEIPVGIKLCVGSFTEFHEFVREMKRQDRFPDFITIDGGEGGTGAAPTAFMDRIGLPLYPALYGVVKILEREGVRDRVKILAAGKLINAGRQLTAFALGADACYTARGFMLALGCIQALECGRNTCPVGITTHDPQLQAGLDPELKSARVAHYVKNTLRDLKEMLVATGKCCPSELSVSDLFIPSGSNLWQFVDKEPLLRESLQSETESVTTTPHVNS</sequence>
<dbReference type="InterPro" id="IPR024188">
    <property type="entry name" value="GltB"/>
</dbReference>
<name>A0A517QJB8_9PLAN</name>
<dbReference type="GO" id="GO:0006537">
    <property type="term" value="P:glutamate biosynthetic process"/>
    <property type="evidence" value="ECO:0007669"/>
    <property type="project" value="InterPro"/>
</dbReference>
<dbReference type="KEGG" id="tpol:Mal48_09290"/>
<organism evidence="4 5">
    <name type="scientific">Thalassoglobus polymorphus</name>
    <dbReference type="NCBI Taxonomy" id="2527994"/>
    <lineage>
        <taxon>Bacteria</taxon>
        <taxon>Pseudomonadati</taxon>
        <taxon>Planctomycetota</taxon>
        <taxon>Planctomycetia</taxon>
        <taxon>Planctomycetales</taxon>
        <taxon>Planctomycetaceae</taxon>
        <taxon>Thalassoglobus</taxon>
    </lineage>
</organism>
<evidence type="ECO:0000256" key="2">
    <source>
        <dbReference type="PIRNR" id="PIRNR006429"/>
    </source>
</evidence>
<dbReference type="RefSeq" id="WP_145196469.1">
    <property type="nucleotide sequence ID" value="NZ_CP036267.1"/>
</dbReference>
<comment type="similarity">
    <text evidence="1 2">Belongs to the glutamate synthase family.</text>
</comment>
<dbReference type="CDD" id="cd02808">
    <property type="entry name" value="GltS_FMN"/>
    <property type="match status" value="1"/>
</dbReference>
<dbReference type="Gene3D" id="3.20.20.70">
    <property type="entry name" value="Aldolase class I"/>
    <property type="match status" value="1"/>
</dbReference>
<feature type="domain" description="Glutamate synthase" evidence="3">
    <location>
        <begin position="157"/>
        <end position="481"/>
    </location>
</feature>
<keyword evidence="5" id="KW-1185">Reference proteome</keyword>
<evidence type="ECO:0000313" key="5">
    <source>
        <dbReference type="Proteomes" id="UP000315724"/>
    </source>
</evidence>
<dbReference type="GO" id="GO:0004355">
    <property type="term" value="F:glutamate synthase (NADPH) activity"/>
    <property type="evidence" value="ECO:0007669"/>
    <property type="project" value="UniProtKB-EC"/>
</dbReference>
<dbReference type="InterPro" id="IPR013785">
    <property type="entry name" value="Aldolase_TIM"/>
</dbReference>
<dbReference type="Proteomes" id="UP000315724">
    <property type="component" value="Chromosome"/>
</dbReference>
<dbReference type="EMBL" id="CP036267">
    <property type="protein sequence ID" value="QDT31694.1"/>
    <property type="molecule type" value="Genomic_DNA"/>
</dbReference>
<dbReference type="PANTHER" id="PTHR43819">
    <property type="entry name" value="ARCHAEAL-TYPE GLUTAMATE SYNTHASE [NADPH]"/>
    <property type="match status" value="1"/>
</dbReference>
<dbReference type="SUPFAM" id="SSF51395">
    <property type="entry name" value="FMN-linked oxidoreductases"/>
    <property type="match status" value="1"/>
</dbReference>
<accession>A0A517QJB8</accession>
<evidence type="ECO:0000313" key="4">
    <source>
        <dbReference type="EMBL" id="QDT31694.1"/>
    </source>
</evidence>
<keyword evidence="4" id="KW-0560">Oxidoreductase</keyword>
<evidence type="ECO:0000256" key="1">
    <source>
        <dbReference type="ARBA" id="ARBA00009716"/>
    </source>
</evidence>
<dbReference type="AlphaFoldDB" id="A0A517QJB8"/>
<dbReference type="InterPro" id="IPR002932">
    <property type="entry name" value="Glu_synthdom"/>
</dbReference>
<dbReference type="PIRSF" id="PIRSF006429">
    <property type="entry name" value="GOGAT_lg_2"/>
    <property type="match status" value="1"/>
</dbReference>
<dbReference type="Pfam" id="PF01645">
    <property type="entry name" value="Glu_synthase"/>
    <property type="match status" value="1"/>
</dbReference>
<evidence type="ECO:0000259" key="3">
    <source>
        <dbReference type="Pfam" id="PF01645"/>
    </source>
</evidence>